<evidence type="ECO:0000256" key="6">
    <source>
        <dbReference type="PROSITE-ProRule" id="PRU00175"/>
    </source>
</evidence>
<evidence type="ECO:0000259" key="7">
    <source>
        <dbReference type="PROSITE" id="PS50089"/>
    </source>
</evidence>
<dbReference type="GO" id="GO:0008270">
    <property type="term" value="F:zinc ion binding"/>
    <property type="evidence" value="ECO:0007669"/>
    <property type="project" value="UniProtKB-KW"/>
</dbReference>
<dbReference type="OrthoDB" id="4348522at2759"/>
<keyword evidence="4 6" id="KW-0863">Zinc-finger</keyword>
<name>A0A2P6PLW9_ROSCH</name>
<dbReference type="EC" id="2.3.2.27" evidence="2"/>
<evidence type="ECO:0000256" key="1">
    <source>
        <dbReference type="ARBA" id="ARBA00000900"/>
    </source>
</evidence>
<dbReference type="PANTHER" id="PTHR15710:SF229">
    <property type="entry name" value="E3 UBIQUITIN-PROTEIN LIGASE RNF181-LIKE"/>
    <property type="match status" value="1"/>
</dbReference>
<feature type="domain" description="RING-type" evidence="7">
    <location>
        <begin position="95"/>
        <end position="146"/>
    </location>
</feature>
<sequence length="290" mass="31721">MPDVPEDEHPDIVGKTFEAVEGAVLGLPIDIVIVDTTIRLLGCARTVEEYHLIVGRVTMDFMHISKRIAATKLSIDGLEKVALDSLDLSVRQTPCIICREDLDHIDVVEGRIVHPVMITRLPCSHLYHGDCIVGWLLMSHLCPLCRYPIPVVKVPCELPILEVTAEGPILEGVGEGPIGEVTDEQPIVEVAGERQTMEGAGELQIIEVTNELPVEEVASEGPIVEVTDEGPIVEVTDEQPIVEVASEHPIVDVADERSKTSRQVDWAMLLKMSAGGIVTGMLVCRLLKWN</sequence>
<keyword evidence="8" id="KW-0012">Acyltransferase</keyword>
<keyword evidence="5" id="KW-0862">Zinc</keyword>
<dbReference type="Gramene" id="PRQ22900">
    <property type="protein sequence ID" value="PRQ22900"/>
    <property type="gene ID" value="RchiOBHm_Chr6g0255331"/>
</dbReference>
<keyword evidence="9" id="KW-1185">Reference proteome</keyword>
<keyword evidence="3" id="KW-0479">Metal-binding</keyword>
<organism evidence="8 9">
    <name type="scientific">Rosa chinensis</name>
    <name type="common">China rose</name>
    <dbReference type="NCBI Taxonomy" id="74649"/>
    <lineage>
        <taxon>Eukaryota</taxon>
        <taxon>Viridiplantae</taxon>
        <taxon>Streptophyta</taxon>
        <taxon>Embryophyta</taxon>
        <taxon>Tracheophyta</taxon>
        <taxon>Spermatophyta</taxon>
        <taxon>Magnoliopsida</taxon>
        <taxon>eudicotyledons</taxon>
        <taxon>Gunneridae</taxon>
        <taxon>Pentapetalae</taxon>
        <taxon>rosids</taxon>
        <taxon>fabids</taxon>
        <taxon>Rosales</taxon>
        <taxon>Rosaceae</taxon>
        <taxon>Rosoideae</taxon>
        <taxon>Rosoideae incertae sedis</taxon>
        <taxon>Rosa</taxon>
    </lineage>
</organism>
<gene>
    <name evidence="8" type="ORF">RchiOBHm_Chr6g0255331</name>
</gene>
<dbReference type="InterPro" id="IPR013083">
    <property type="entry name" value="Znf_RING/FYVE/PHD"/>
</dbReference>
<evidence type="ECO:0000256" key="3">
    <source>
        <dbReference type="ARBA" id="ARBA00022723"/>
    </source>
</evidence>
<dbReference type="GO" id="GO:0016567">
    <property type="term" value="P:protein ubiquitination"/>
    <property type="evidence" value="ECO:0007669"/>
    <property type="project" value="TreeGrafter"/>
</dbReference>
<evidence type="ECO:0000256" key="4">
    <source>
        <dbReference type="ARBA" id="ARBA00022771"/>
    </source>
</evidence>
<dbReference type="SMART" id="SM00184">
    <property type="entry name" value="RING"/>
    <property type="match status" value="1"/>
</dbReference>
<dbReference type="GO" id="GO:0061630">
    <property type="term" value="F:ubiquitin protein ligase activity"/>
    <property type="evidence" value="ECO:0007669"/>
    <property type="project" value="UniProtKB-EC"/>
</dbReference>
<dbReference type="GO" id="GO:0005737">
    <property type="term" value="C:cytoplasm"/>
    <property type="evidence" value="ECO:0007669"/>
    <property type="project" value="TreeGrafter"/>
</dbReference>
<dbReference type="SUPFAM" id="SSF57850">
    <property type="entry name" value="RING/U-box"/>
    <property type="match status" value="1"/>
</dbReference>
<evidence type="ECO:0000313" key="9">
    <source>
        <dbReference type="Proteomes" id="UP000238479"/>
    </source>
</evidence>
<evidence type="ECO:0000256" key="2">
    <source>
        <dbReference type="ARBA" id="ARBA00012483"/>
    </source>
</evidence>
<dbReference type="EMBL" id="PDCK01000044">
    <property type="protein sequence ID" value="PRQ22900.1"/>
    <property type="molecule type" value="Genomic_DNA"/>
</dbReference>
<keyword evidence="8" id="KW-0436">Ligase</keyword>
<dbReference type="PANTHER" id="PTHR15710">
    <property type="entry name" value="E3 UBIQUITIN-PROTEIN LIGASE PRAJA"/>
    <property type="match status" value="1"/>
</dbReference>
<evidence type="ECO:0000313" key="8">
    <source>
        <dbReference type="EMBL" id="PRQ22900.1"/>
    </source>
</evidence>
<dbReference type="Pfam" id="PF13639">
    <property type="entry name" value="zf-RING_2"/>
    <property type="match status" value="1"/>
</dbReference>
<evidence type="ECO:0000256" key="5">
    <source>
        <dbReference type="ARBA" id="ARBA00022833"/>
    </source>
</evidence>
<dbReference type="AlphaFoldDB" id="A0A2P6PLW9"/>
<dbReference type="GO" id="GO:0016874">
    <property type="term" value="F:ligase activity"/>
    <property type="evidence" value="ECO:0007669"/>
    <property type="project" value="UniProtKB-KW"/>
</dbReference>
<dbReference type="InterPro" id="IPR001841">
    <property type="entry name" value="Znf_RING"/>
</dbReference>
<dbReference type="Gene3D" id="3.30.40.10">
    <property type="entry name" value="Zinc/RING finger domain, C3HC4 (zinc finger)"/>
    <property type="match status" value="1"/>
</dbReference>
<comment type="caution">
    <text evidence="8">The sequence shown here is derived from an EMBL/GenBank/DDBJ whole genome shotgun (WGS) entry which is preliminary data.</text>
</comment>
<accession>A0A2P6PLW9</accession>
<protein>
    <recommendedName>
        <fullName evidence="2">RING-type E3 ubiquitin transferase</fullName>
        <ecNumber evidence="2">2.3.2.27</ecNumber>
    </recommendedName>
</protein>
<proteinExistence type="predicted"/>
<dbReference type="Proteomes" id="UP000238479">
    <property type="component" value="Chromosome 6"/>
</dbReference>
<comment type="catalytic activity">
    <reaction evidence="1">
        <text>S-ubiquitinyl-[E2 ubiquitin-conjugating enzyme]-L-cysteine + [acceptor protein]-L-lysine = [E2 ubiquitin-conjugating enzyme]-L-cysteine + N(6)-ubiquitinyl-[acceptor protein]-L-lysine.</text>
        <dbReference type="EC" id="2.3.2.27"/>
    </reaction>
</comment>
<dbReference type="PROSITE" id="PS50089">
    <property type="entry name" value="ZF_RING_2"/>
    <property type="match status" value="1"/>
</dbReference>
<reference evidence="8 9" key="1">
    <citation type="journal article" date="2018" name="Nat. Genet.">
        <title>The Rosa genome provides new insights in the design of modern roses.</title>
        <authorList>
            <person name="Bendahmane M."/>
        </authorList>
    </citation>
    <scope>NUCLEOTIDE SEQUENCE [LARGE SCALE GENOMIC DNA]</scope>
    <source>
        <strain evidence="9">cv. Old Blush</strain>
    </source>
</reference>
<keyword evidence="8" id="KW-0808">Transferase</keyword>